<dbReference type="EMBL" id="FRAP01000010">
    <property type="protein sequence ID" value="SHK70408.1"/>
    <property type="molecule type" value="Genomic_DNA"/>
</dbReference>
<dbReference type="Pfam" id="PF08240">
    <property type="entry name" value="ADH_N"/>
    <property type="match status" value="1"/>
</dbReference>
<name>A0A1M6UMM1_PSETH</name>
<dbReference type="Gene3D" id="3.90.180.10">
    <property type="entry name" value="Medium-chain alcohol dehydrogenases, catalytic domain"/>
    <property type="match status" value="1"/>
</dbReference>
<sequence length="327" mass="34018">MRAVVCREFGEADALPDVLEIVELPPPVPGPGEVAVDVSCIGLNFHETLLVAGRHVVRPEPPFSPGSEYAGTVSAVGPGVAGVHVGDRVAGNEEYGVARERIVVRADRVTVLPPSVPDATAAAVLVGAATAVHGLRQRAGLVPGETLAVLGASGGVGLAAVDVGRALGARVIACASSAERTEFLRPRAHAVIDYSVQDLKAELRRLTDGHGVDVVLDPVGGAHAEAAFRALAWRGRHLVVGFASGTIPRLPLNLPLVKGAAVLGVFLGEFTRREPEAHRANVADVLDWAGNGRLVPHVHAVLPLERCAEGLQILARRQARGKVLLAL</sequence>
<dbReference type="Proteomes" id="UP000184363">
    <property type="component" value="Unassembled WGS sequence"/>
</dbReference>
<dbReference type="SUPFAM" id="SSF50129">
    <property type="entry name" value="GroES-like"/>
    <property type="match status" value="1"/>
</dbReference>
<feature type="domain" description="Enoyl reductase (ER)" evidence="1">
    <location>
        <begin position="14"/>
        <end position="325"/>
    </location>
</feature>
<reference evidence="2 3" key="1">
    <citation type="submission" date="2016-11" db="EMBL/GenBank/DDBJ databases">
        <authorList>
            <person name="Jaros S."/>
            <person name="Januszkiewicz K."/>
            <person name="Wedrychowicz H."/>
        </authorList>
    </citation>
    <scope>NUCLEOTIDE SEQUENCE [LARGE SCALE GENOMIC DNA]</scope>
    <source>
        <strain evidence="2 3">DSM 43832</strain>
    </source>
</reference>
<dbReference type="RefSeq" id="WP_073457665.1">
    <property type="nucleotide sequence ID" value="NZ_CALGVN010000048.1"/>
</dbReference>
<protein>
    <submittedName>
        <fullName evidence="2">NADPH2:quinone reductase</fullName>
    </submittedName>
</protein>
<dbReference type="CDD" id="cd08241">
    <property type="entry name" value="QOR1"/>
    <property type="match status" value="1"/>
</dbReference>
<dbReference type="Gene3D" id="3.40.50.720">
    <property type="entry name" value="NAD(P)-binding Rossmann-like Domain"/>
    <property type="match status" value="1"/>
</dbReference>
<proteinExistence type="predicted"/>
<dbReference type="InterPro" id="IPR013154">
    <property type="entry name" value="ADH-like_N"/>
</dbReference>
<dbReference type="AlphaFoldDB" id="A0A1M6UMM1"/>
<evidence type="ECO:0000313" key="3">
    <source>
        <dbReference type="Proteomes" id="UP000184363"/>
    </source>
</evidence>
<dbReference type="InterPro" id="IPR051397">
    <property type="entry name" value="Zn-ADH-like_protein"/>
</dbReference>
<evidence type="ECO:0000259" key="1">
    <source>
        <dbReference type="SMART" id="SM00829"/>
    </source>
</evidence>
<dbReference type="PANTHER" id="PTHR43677">
    <property type="entry name" value="SHORT-CHAIN DEHYDROGENASE/REDUCTASE"/>
    <property type="match status" value="1"/>
</dbReference>
<dbReference type="InterPro" id="IPR036291">
    <property type="entry name" value="NAD(P)-bd_dom_sf"/>
</dbReference>
<dbReference type="PANTHER" id="PTHR43677:SF4">
    <property type="entry name" value="QUINONE OXIDOREDUCTASE-LIKE PROTEIN 2"/>
    <property type="match status" value="1"/>
</dbReference>
<organism evidence="2 3">
    <name type="scientific">Pseudonocardia thermophila</name>
    <dbReference type="NCBI Taxonomy" id="1848"/>
    <lineage>
        <taxon>Bacteria</taxon>
        <taxon>Bacillati</taxon>
        <taxon>Actinomycetota</taxon>
        <taxon>Actinomycetes</taxon>
        <taxon>Pseudonocardiales</taxon>
        <taxon>Pseudonocardiaceae</taxon>
        <taxon>Pseudonocardia</taxon>
    </lineage>
</organism>
<dbReference type="Pfam" id="PF00107">
    <property type="entry name" value="ADH_zinc_N"/>
    <property type="match status" value="1"/>
</dbReference>
<dbReference type="STRING" id="1848.SAMN05443637_110179"/>
<accession>A0A1M6UMM1</accession>
<dbReference type="SUPFAM" id="SSF51735">
    <property type="entry name" value="NAD(P)-binding Rossmann-fold domains"/>
    <property type="match status" value="1"/>
</dbReference>
<dbReference type="GO" id="GO:0016491">
    <property type="term" value="F:oxidoreductase activity"/>
    <property type="evidence" value="ECO:0007669"/>
    <property type="project" value="InterPro"/>
</dbReference>
<evidence type="ECO:0000313" key="2">
    <source>
        <dbReference type="EMBL" id="SHK70408.1"/>
    </source>
</evidence>
<dbReference type="InterPro" id="IPR013149">
    <property type="entry name" value="ADH-like_C"/>
</dbReference>
<dbReference type="InterPro" id="IPR020843">
    <property type="entry name" value="ER"/>
</dbReference>
<dbReference type="OrthoDB" id="4190732at2"/>
<dbReference type="InterPro" id="IPR011032">
    <property type="entry name" value="GroES-like_sf"/>
</dbReference>
<dbReference type="SMART" id="SM00829">
    <property type="entry name" value="PKS_ER"/>
    <property type="match status" value="1"/>
</dbReference>
<gene>
    <name evidence="2" type="ORF">SAMN05443637_110179</name>
</gene>
<keyword evidence="3" id="KW-1185">Reference proteome</keyword>